<proteinExistence type="predicted"/>
<dbReference type="RefSeq" id="XP_004336599.1">
    <property type="nucleotide sequence ID" value="XM_004336551.1"/>
</dbReference>
<dbReference type="VEuPathDB" id="AmoebaDB:ACA1_321030"/>
<name>L8GR48_ACACF</name>
<reference evidence="1 2" key="1">
    <citation type="journal article" date="2013" name="Genome Biol.">
        <title>Genome of Acanthamoeba castellanii highlights extensive lateral gene transfer and early evolution of tyrosine kinase signaling.</title>
        <authorList>
            <person name="Clarke M."/>
            <person name="Lohan A.J."/>
            <person name="Liu B."/>
            <person name="Lagkouvardos I."/>
            <person name="Roy S."/>
            <person name="Zafar N."/>
            <person name="Bertelli C."/>
            <person name="Schilde C."/>
            <person name="Kianianmomeni A."/>
            <person name="Burglin T.R."/>
            <person name="Frech C."/>
            <person name="Turcotte B."/>
            <person name="Kopec K.O."/>
            <person name="Synnott J.M."/>
            <person name="Choo C."/>
            <person name="Paponov I."/>
            <person name="Finkler A."/>
            <person name="Soon Heng Tan C."/>
            <person name="Hutchins A.P."/>
            <person name="Weinmeier T."/>
            <person name="Rattei T."/>
            <person name="Chu J.S."/>
            <person name="Gimenez G."/>
            <person name="Irimia M."/>
            <person name="Rigden D.J."/>
            <person name="Fitzpatrick D.A."/>
            <person name="Lorenzo-Morales J."/>
            <person name="Bateman A."/>
            <person name="Chiu C.H."/>
            <person name="Tang P."/>
            <person name="Hegemann P."/>
            <person name="Fromm H."/>
            <person name="Raoult D."/>
            <person name="Greub G."/>
            <person name="Miranda-Saavedra D."/>
            <person name="Chen N."/>
            <person name="Nash P."/>
            <person name="Ginger M.L."/>
            <person name="Horn M."/>
            <person name="Schaap P."/>
            <person name="Caler L."/>
            <person name="Loftus B."/>
        </authorList>
    </citation>
    <scope>NUCLEOTIDE SEQUENCE [LARGE SCALE GENOMIC DNA]</scope>
    <source>
        <strain evidence="1 2">Neff</strain>
    </source>
</reference>
<accession>L8GR48</accession>
<protein>
    <submittedName>
        <fullName evidence="1">Uncharacterized protein</fullName>
    </submittedName>
</protein>
<sequence>MRRISRVVASSARGTALNKSSRTAAVFSRGYAAPETPQTDFKVTDAGIRVYAHGVVHDMNFLGDLPADAQEVLSGKEWVPQSVSDFTARWEKDAPELANQARQLESLITKFEKDPVQFGKSEAYLRDIAIHTTLERAAARDVSPVEIALTHFWTAYSEVPSGGKLRESAPTQLERVKAFLQSKKDPELSAQNSRARKTAAIVKFVQASSAEDKAAAAALLLGSEKGQALKAALKGVNDAAKKEQIVKQHLQWDEATQAAAELTQRHPEFTELKEVLAHFPPLVHHIGEPSAVQYRFKHATDKAYKKWQQNYSLTSSDEVTEKDPLLKNLRELLYSGKPANTVADAKKAQALQRSFPGLLFSRDVESFSNFVRKDEEVKSQLSTIYEDSLKEYPNDPALAVPKDLDQRVKLWSKHTQELADVQQQWLDAKIAFIDAKIQEGMVQMDKFVNGTVDDILADHPEWEKEIEDDIANHRWDPEMEKKEYDNALHHYYEHHTVHA</sequence>
<organism evidence="1 2">
    <name type="scientific">Acanthamoeba castellanii (strain ATCC 30010 / Neff)</name>
    <dbReference type="NCBI Taxonomy" id="1257118"/>
    <lineage>
        <taxon>Eukaryota</taxon>
        <taxon>Amoebozoa</taxon>
        <taxon>Discosea</taxon>
        <taxon>Longamoebia</taxon>
        <taxon>Centramoebida</taxon>
        <taxon>Acanthamoebidae</taxon>
        <taxon>Acanthamoeba</taxon>
    </lineage>
</organism>
<dbReference type="GeneID" id="14915179"/>
<keyword evidence="2" id="KW-1185">Reference proteome</keyword>
<evidence type="ECO:0000313" key="2">
    <source>
        <dbReference type="Proteomes" id="UP000011083"/>
    </source>
</evidence>
<dbReference type="EMBL" id="KB008050">
    <property type="protein sequence ID" value="ELR14586.1"/>
    <property type="molecule type" value="Genomic_DNA"/>
</dbReference>
<dbReference type="AlphaFoldDB" id="L8GR48"/>
<dbReference type="KEGG" id="acan:ACA1_321030"/>
<dbReference type="Proteomes" id="UP000011083">
    <property type="component" value="Unassembled WGS sequence"/>
</dbReference>
<evidence type="ECO:0000313" key="1">
    <source>
        <dbReference type="EMBL" id="ELR14586.1"/>
    </source>
</evidence>
<gene>
    <name evidence="1" type="ORF">ACA1_321030</name>
</gene>